<keyword evidence="3" id="KW-1185">Reference proteome</keyword>
<protein>
    <submittedName>
        <fullName evidence="2">Uncharacterized protein</fullName>
    </submittedName>
</protein>
<evidence type="ECO:0000256" key="1">
    <source>
        <dbReference type="SAM" id="MobiDB-lite"/>
    </source>
</evidence>
<evidence type="ECO:0000313" key="3">
    <source>
        <dbReference type="Proteomes" id="UP000071778"/>
    </source>
</evidence>
<organism evidence="2 3">
    <name type="scientific">Collimonas arenae</name>
    <dbReference type="NCBI Taxonomy" id="279058"/>
    <lineage>
        <taxon>Bacteria</taxon>
        <taxon>Pseudomonadati</taxon>
        <taxon>Pseudomonadota</taxon>
        <taxon>Betaproteobacteria</taxon>
        <taxon>Burkholderiales</taxon>
        <taxon>Oxalobacteraceae</taxon>
        <taxon>Collimonas</taxon>
    </lineage>
</organism>
<gene>
    <name evidence="2" type="ORF">CAter282_0429</name>
</gene>
<dbReference type="EMBL" id="CP013235">
    <property type="protein sequence ID" value="AMP08245.1"/>
    <property type="molecule type" value="Genomic_DNA"/>
</dbReference>
<evidence type="ECO:0000313" key="2">
    <source>
        <dbReference type="EMBL" id="AMP08245.1"/>
    </source>
</evidence>
<dbReference type="Proteomes" id="UP000071778">
    <property type="component" value="Chromosome"/>
</dbReference>
<feature type="compositionally biased region" description="Basic and acidic residues" evidence="1">
    <location>
        <begin position="34"/>
        <end position="50"/>
    </location>
</feature>
<proteinExistence type="predicted"/>
<dbReference type="AlphaFoldDB" id="A0A127PKU1"/>
<feature type="region of interest" description="Disordered" evidence="1">
    <location>
        <begin position="34"/>
        <end position="57"/>
    </location>
</feature>
<sequence>MWESFPGISFVELLSHAANLGLTRLILMVESTCHQDRTKAENKHEERSDPSQRTGTG</sequence>
<name>A0A127PKU1_9BURK</name>
<accession>A0A127PKU1</accession>
<reference evidence="2 3" key="1">
    <citation type="submission" date="2015-11" db="EMBL/GenBank/DDBJ databases">
        <title>Exploring the genomic traits of fungus-feeding bacterial genus Collimonas.</title>
        <authorList>
            <person name="Song C."/>
            <person name="Schmidt R."/>
            <person name="de Jager V."/>
            <person name="Krzyzanowska D."/>
            <person name="Jongedijk E."/>
            <person name="Cankar K."/>
            <person name="Beekwilder J."/>
            <person name="van Veen A."/>
            <person name="de Boer W."/>
            <person name="van Veen J.A."/>
            <person name="Garbeva P."/>
        </authorList>
    </citation>
    <scope>NUCLEOTIDE SEQUENCE [LARGE SCALE GENOMIC DNA]</scope>
    <source>
        <strain evidence="2 3">Ter282</strain>
    </source>
</reference>